<keyword evidence="1" id="KW-0949">S-adenosyl-L-methionine</keyword>
<dbReference type="Proteomes" id="UP000063953">
    <property type="component" value="Chromosome"/>
</dbReference>
<dbReference type="RefSeq" id="WP_053099736.1">
    <property type="nucleotide sequence ID" value="NZ_CP012365.1"/>
</dbReference>
<name>A0A0K1XCD2_9GAMM</name>
<gene>
    <name evidence="4" type="ORF">AKN88_01925</name>
</gene>
<dbReference type="InterPro" id="IPR040372">
    <property type="entry name" value="YaeB-like"/>
</dbReference>
<keyword evidence="4" id="KW-0808">Transferase</keyword>
<feature type="domain" description="TsaA-like" evidence="3">
    <location>
        <begin position="6"/>
        <end position="143"/>
    </location>
</feature>
<dbReference type="Gene3D" id="2.40.30.70">
    <property type="entry name" value="YaeB-like"/>
    <property type="match status" value="1"/>
</dbReference>
<dbReference type="PANTHER" id="PTHR12818:SF0">
    <property type="entry name" value="TRNA (ADENINE(37)-N6)-METHYLTRANSFERASE"/>
    <property type="match status" value="1"/>
</dbReference>
<dbReference type="Pfam" id="PF18389">
    <property type="entry name" value="TrmO_C"/>
    <property type="match status" value="1"/>
</dbReference>
<dbReference type="SUPFAM" id="SSF118196">
    <property type="entry name" value="YaeB-like"/>
    <property type="match status" value="1"/>
</dbReference>
<dbReference type="InterPro" id="IPR036413">
    <property type="entry name" value="YaeB-like_sf"/>
</dbReference>
<proteinExistence type="inferred from homology"/>
<dbReference type="PANTHER" id="PTHR12818">
    <property type="entry name" value="TRNA (ADENINE(37)-N6)-METHYLTRANSFERASE"/>
    <property type="match status" value="1"/>
</dbReference>
<dbReference type="STRING" id="1697053.AKN87_03900"/>
<dbReference type="AlphaFoldDB" id="A0A0K1XCD2"/>
<protein>
    <submittedName>
        <fullName evidence="4">S-adenosylmethionine-dependent methyltransferase RcsF</fullName>
    </submittedName>
</protein>
<dbReference type="EMBL" id="CP012365">
    <property type="protein sequence ID" value="AKX58827.1"/>
    <property type="molecule type" value="Genomic_DNA"/>
</dbReference>
<dbReference type="InterPro" id="IPR023368">
    <property type="entry name" value="UPF0066_cons_site"/>
</dbReference>
<evidence type="ECO:0000256" key="1">
    <source>
        <dbReference type="ARBA" id="ARBA00022691"/>
    </source>
</evidence>
<evidence type="ECO:0000259" key="3">
    <source>
        <dbReference type="PROSITE" id="PS51668"/>
    </source>
</evidence>
<sequence>MDSYQLNPVGIIHSCFKEKFAIPRQASLAPAAQGYIELLPPYNHPDAVKGLELTSHLWLTFIFHQAGPKKDARLVKAPRLGGNQKLGVFATRSTHRPNHLGLSLVKLERVTPQRLYLSSLDLLDGTPILDIKPYLPYADIAADAYNQFAPEAPATVTVEWSASAYQQAQQHAKRLQQPLIALIEQCLAQDPKPAYQQPTPERRYGVRLYDLNVTWHYPQPTQICVLEVVPLTE</sequence>
<dbReference type="InterPro" id="IPR036414">
    <property type="entry name" value="YaeB_N_sf"/>
</dbReference>
<dbReference type="PROSITE" id="PS51668">
    <property type="entry name" value="TSAA_2"/>
    <property type="match status" value="1"/>
</dbReference>
<accession>A0A0K1XCD2</accession>
<evidence type="ECO:0000256" key="2">
    <source>
        <dbReference type="ARBA" id="ARBA00033753"/>
    </source>
</evidence>
<comment type="similarity">
    <text evidence="2">Belongs to the tRNA methyltransferase O family.</text>
</comment>
<evidence type="ECO:0000313" key="4">
    <source>
        <dbReference type="EMBL" id="AKX58827.1"/>
    </source>
</evidence>
<dbReference type="Pfam" id="PF01980">
    <property type="entry name" value="TrmO_N"/>
    <property type="match status" value="1"/>
</dbReference>
<keyword evidence="5" id="KW-1185">Reference proteome</keyword>
<dbReference type="GO" id="GO:0032259">
    <property type="term" value="P:methylation"/>
    <property type="evidence" value="ECO:0007669"/>
    <property type="project" value="UniProtKB-KW"/>
</dbReference>
<dbReference type="PROSITE" id="PS01318">
    <property type="entry name" value="TSAA_1"/>
    <property type="match status" value="1"/>
</dbReference>
<keyword evidence="4" id="KW-0489">Methyltransferase</keyword>
<dbReference type="GO" id="GO:0089715">
    <property type="term" value="F:tRNA (L-threonylcarbamoyladenosine(37)-C2) methyltransferase activity"/>
    <property type="evidence" value="ECO:0007669"/>
    <property type="project" value="TreeGrafter"/>
</dbReference>
<dbReference type="PATRIC" id="fig|1698449.3.peg.386"/>
<dbReference type="NCBIfam" id="TIGR00104">
    <property type="entry name" value="tRNA_TsaA"/>
    <property type="match status" value="1"/>
</dbReference>
<dbReference type="CDD" id="cd09281">
    <property type="entry name" value="UPF0066"/>
    <property type="match status" value="1"/>
</dbReference>
<reference evidence="4 5" key="1">
    <citation type="journal article" date="2015" name="Genome Announc.">
        <title>Genome Sequences of Oblitimonas alkaliphila gen. nov. sp. nov. (Proposed), a Novel Bacterium of the Pseudomonadaceae Family.</title>
        <authorList>
            <person name="Lauer A.C."/>
            <person name="Nicholson A.C."/>
            <person name="Humrighouse B.W."/>
            <person name="Emery B."/>
            <person name="Drobish A."/>
            <person name="Juieng P."/>
            <person name="Loparev V."/>
            <person name="McQuiston J.R."/>
        </authorList>
    </citation>
    <scope>NUCLEOTIDE SEQUENCE [LARGE SCALE GENOMIC DNA]</scope>
    <source>
        <strain evidence="4 5">E5571</strain>
    </source>
</reference>
<dbReference type="InterPro" id="IPR041369">
    <property type="entry name" value="TrmO_C"/>
</dbReference>
<evidence type="ECO:0000313" key="5">
    <source>
        <dbReference type="Proteomes" id="UP000063953"/>
    </source>
</evidence>
<organism evidence="4 5">
    <name type="scientific">Thiopseudomonas alkaliphila</name>
    <dbReference type="NCBI Taxonomy" id="1697053"/>
    <lineage>
        <taxon>Bacteria</taxon>
        <taxon>Pseudomonadati</taxon>
        <taxon>Pseudomonadota</taxon>
        <taxon>Gammaproteobacteria</taxon>
        <taxon>Pseudomonadales</taxon>
        <taxon>Pseudomonadaceae</taxon>
        <taxon>Thiopseudomonas</taxon>
    </lineage>
</organism>
<dbReference type="InterPro" id="IPR023370">
    <property type="entry name" value="TrmO-like_N"/>
</dbReference>
<dbReference type="Gene3D" id="3.30.2310.10">
    <property type="entry name" value="YaeB-like"/>
    <property type="match status" value="1"/>
</dbReference>